<dbReference type="PANTHER" id="PTHR30349">
    <property type="entry name" value="PHAGE INTEGRASE-RELATED"/>
    <property type="match status" value="1"/>
</dbReference>
<reference evidence="3" key="1">
    <citation type="journal article" date="2021" name="PeerJ">
        <title>Extensive microbial diversity within the chicken gut microbiome revealed by metagenomics and culture.</title>
        <authorList>
            <person name="Gilroy R."/>
            <person name="Ravi A."/>
            <person name="Getino M."/>
            <person name="Pursley I."/>
            <person name="Horton D.L."/>
            <person name="Alikhan N.F."/>
            <person name="Baker D."/>
            <person name="Gharbi K."/>
            <person name="Hall N."/>
            <person name="Watson M."/>
            <person name="Adriaenssens E.M."/>
            <person name="Foster-Nyarko E."/>
            <person name="Jarju S."/>
            <person name="Secka A."/>
            <person name="Antonio M."/>
            <person name="Oren A."/>
            <person name="Chaudhuri R.R."/>
            <person name="La Ragione R."/>
            <person name="Hildebrand F."/>
            <person name="Pallen M.J."/>
        </authorList>
    </citation>
    <scope>NUCLEOTIDE SEQUENCE</scope>
    <source>
        <strain evidence="3">Gambia16-930</strain>
    </source>
</reference>
<dbReference type="Gene3D" id="1.10.443.10">
    <property type="entry name" value="Intergrase catalytic core"/>
    <property type="match status" value="1"/>
</dbReference>
<organism evidence="3 4">
    <name type="scientific">Candidatus Onthomorpha intestinigallinarum</name>
    <dbReference type="NCBI Taxonomy" id="2840880"/>
    <lineage>
        <taxon>Bacteria</taxon>
        <taxon>Pseudomonadati</taxon>
        <taxon>Bacteroidota</taxon>
        <taxon>Bacteroidia</taxon>
        <taxon>Bacteroidales</taxon>
        <taxon>Candidatus Onthomorpha</taxon>
    </lineage>
</organism>
<comment type="caution">
    <text evidence="3">The sequence shown here is derived from an EMBL/GenBank/DDBJ whole genome shotgun (WGS) entry which is preliminary data.</text>
</comment>
<dbReference type="InterPro" id="IPR050090">
    <property type="entry name" value="Tyrosine_recombinase_XerCD"/>
</dbReference>
<sequence length="167" mass="19039">FYTRLAVDLFTFSYFMGGINFVDMAFLAEKNIIDGRLAYRRKKTAKLINLPLQEEALLVLKRYENNSSSYLFPILSNLHKTEQQRLNRLHKVITKINKALKAIGEELNIPIKLTTYVARHSYATVLKRAGVPTSIISESLGHSSEKITQIYLDGFGNSQIDQAMKNL</sequence>
<dbReference type="EMBL" id="DXGG01000055">
    <property type="protein sequence ID" value="HIW86934.1"/>
    <property type="molecule type" value="Genomic_DNA"/>
</dbReference>
<name>A0A9D1RFV2_9BACT</name>
<dbReference type="PROSITE" id="PS51898">
    <property type="entry name" value="TYR_RECOMBINASE"/>
    <property type="match status" value="1"/>
</dbReference>
<dbReference type="PANTHER" id="PTHR30349:SF64">
    <property type="entry name" value="PROPHAGE INTEGRASE INTD-RELATED"/>
    <property type="match status" value="1"/>
</dbReference>
<dbReference type="InterPro" id="IPR002104">
    <property type="entry name" value="Integrase_catalytic"/>
</dbReference>
<dbReference type="SUPFAM" id="SSF56349">
    <property type="entry name" value="DNA breaking-rejoining enzymes"/>
    <property type="match status" value="1"/>
</dbReference>
<dbReference type="GO" id="GO:0003677">
    <property type="term" value="F:DNA binding"/>
    <property type="evidence" value="ECO:0007669"/>
    <property type="project" value="InterPro"/>
</dbReference>
<gene>
    <name evidence="3" type="ORF">IAC47_01480</name>
</gene>
<accession>A0A9D1RFV2</accession>
<dbReference type="InterPro" id="IPR011010">
    <property type="entry name" value="DNA_brk_join_enz"/>
</dbReference>
<proteinExistence type="predicted"/>
<dbReference type="Proteomes" id="UP000824267">
    <property type="component" value="Unassembled WGS sequence"/>
</dbReference>
<dbReference type="AlphaFoldDB" id="A0A9D1RFV2"/>
<feature type="non-terminal residue" evidence="3">
    <location>
        <position position="1"/>
    </location>
</feature>
<protein>
    <submittedName>
        <fullName evidence="3">Tyrosine-type recombinase/integrase</fullName>
    </submittedName>
</protein>
<keyword evidence="1" id="KW-0233">DNA recombination</keyword>
<evidence type="ECO:0000313" key="3">
    <source>
        <dbReference type="EMBL" id="HIW86934.1"/>
    </source>
</evidence>
<dbReference type="InterPro" id="IPR013762">
    <property type="entry name" value="Integrase-like_cat_sf"/>
</dbReference>
<evidence type="ECO:0000313" key="4">
    <source>
        <dbReference type="Proteomes" id="UP000824267"/>
    </source>
</evidence>
<dbReference type="GO" id="GO:0006310">
    <property type="term" value="P:DNA recombination"/>
    <property type="evidence" value="ECO:0007669"/>
    <property type="project" value="UniProtKB-KW"/>
</dbReference>
<reference evidence="3" key="2">
    <citation type="submission" date="2021-04" db="EMBL/GenBank/DDBJ databases">
        <authorList>
            <person name="Gilroy R."/>
        </authorList>
    </citation>
    <scope>NUCLEOTIDE SEQUENCE</scope>
    <source>
        <strain evidence="3">Gambia16-930</strain>
    </source>
</reference>
<dbReference type="GO" id="GO:0015074">
    <property type="term" value="P:DNA integration"/>
    <property type="evidence" value="ECO:0007669"/>
    <property type="project" value="InterPro"/>
</dbReference>
<feature type="domain" description="Tyr recombinase" evidence="2">
    <location>
        <begin position="1"/>
        <end position="165"/>
    </location>
</feature>
<dbReference type="Pfam" id="PF00589">
    <property type="entry name" value="Phage_integrase"/>
    <property type="match status" value="1"/>
</dbReference>
<evidence type="ECO:0000259" key="2">
    <source>
        <dbReference type="PROSITE" id="PS51898"/>
    </source>
</evidence>
<evidence type="ECO:0000256" key="1">
    <source>
        <dbReference type="ARBA" id="ARBA00023172"/>
    </source>
</evidence>